<dbReference type="OrthoDB" id="9816293at2"/>
<feature type="region of interest" description="Disordered" evidence="1">
    <location>
        <begin position="1"/>
        <end position="42"/>
    </location>
</feature>
<dbReference type="InterPro" id="IPR007401">
    <property type="entry name" value="DUF454"/>
</dbReference>
<keyword evidence="2" id="KW-0812">Transmembrane</keyword>
<dbReference type="KEGG" id="odi:ODI_R1642"/>
<dbReference type="AlphaFoldDB" id="A0A1C3K3F3"/>
<dbReference type="EMBL" id="FLRC01000025">
    <property type="protein sequence ID" value="SBT26036.1"/>
    <property type="molecule type" value="Genomic_DNA"/>
</dbReference>
<accession>A0A1C3K3F3</accession>
<organism evidence="3 5">
    <name type="scientific">Orrella dioscoreae</name>
    <dbReference type="NCBI Taxonomy" id="1851544"/>
    <lineage>
        <taxon>Bacteria</taxon>
        <taxon>Pseudomonadati</taxon>
        <taxon>Pseudomonadota</taxon>
        <taxon>Betaproteobacteria</taxon>
        <taxon>Burkholderiales</taxon>
        <taxon>Alcaligenaceae</taxon>
        <taxon>Orrella</taxon>
    </lineage>
</organism>
<dbReference type="PANTHER" id="PTHR35813:SF1">
    <property type="entry name" value="INNER MEMBRANE PROTEIN YBAN"/>
    <property type="match status" value="1"/>
</dbReference>
<protein>
    <recommendedName>
        <fullName evidence="6">DUF454 domain-containing protein</fullName>
    </recommendedName>
</protein>
<evidence type="ECO:0000313" key="5">
    <source>
        <dbReference type="Proteomes" id="UP000078558"/>
    </source>
</evidence>
<keyword evidence="2" id="KW-1133">Transmembrane helix</keyword>
<evidence type="ECO:0000256" key="2">
    <source>
        <dbReference type="SAM" id="Phobius"/>
    </source>
</evidence>
<dbReference type="PANTHER" id="PTHR35813">
    <property type="entry name" value="INNER MEMBRANE PROTEIN YBAN"/>
    <property type="match status" value="1"/>
</dbReference>
<dbReference type="RefSeq" id="WP_082985355.1">
    <property type="nucleotide sequence ID" value="NZ_LT907988.1"/>
</dbReference>
<name>A0A1C3K3F3_9BURK</name>
<feature type="transmembrane region" description="Helical" evidence="2">
    <location>
        <begin position="60"/>
        <end position="91"/>
    </location>
</feature>
<feature type="transmembrane region" description="Helical" evidence="2">
    <location>
        <begin position="129"/>
        <end position="146"/>
    </location>
</feature>
<dbReference type="Pfam" id="PF04304">
    <property type="entry name" value="DUF454"/>
    <property type="match status" value="1"/>
</dbReference>
<dbReference type="EMBL" id="LT907988">
    <property type="protein sequence ID" value="SOE48775.1"/>
    <property type="molecule type" value="Genomic_DNA"/>
</dbReference>
<sequence>MDPSHSQDDLPSAARGAADPACSAVTPATAGQGKVPPQDPPDVAATHRLVPESRLARACYLVLGFLFIGLGLIGAVLPVMPTTIFLILAAWCMARSSPRMEAWLLNHPTFGPTLRDWQRNGAISRKGKALACTGMTAGYVIFWLSVRPQWPLATVVGMFMAACAAYVLSRPAPPV</sequence>
<keyword evidence="5" id="KW-1185">Reference proteome</keyword>
<dbReference type="Proteomes" id="UP000078558">
    <property type="component" value="Chromosome I"/>
</dbReference>
<proteinExistence type="predicted"/>
<gene>
    <name evidence="3" type="ORF">ODI_00516</name>
    <name evidence="4" type="ORF">ODI_R1642</name>
</gene>
<evidence type="ECO:0008006" key="6">
    <source>
        <dbReference type="Google" id="ProtNLM"/>
    </source>
</evidence>
<keyword evidence="2" id="KW-0472">Membrane</keyword>
<evidence type="ECO:0000256" key="1">
    <source>
        <dbReference type="SAM" id="MobiDB-lite"/>
    </source>
</evidence>
<feature type="transmembrane region" description="Helical" evidence="2">
    <location>
        <begin position="152"/>
        <end position="169"/>
    </location>
</feature>
<reference evidence="4 5" key="2">
    <citation type="submission" date="2017-08" db="EMBL/GenBank/DDBJ databases">
        <authorList>
            <person name="de Groot N.N."/>
        </authorList>
    </citation>
    <scope>NUCLEOTIDE SEQUENCE [LARGE SCALE GENOMIC DNA]</scope>
    <source>
        <strain evidence="4">Orrdi1</strain>
    </source>
</reference>
<evidence type="ECO:0000313" key="3">
    <source>
        <dbReference type="EMBL" id="SBT26036.1"/>
    </source>
</evidence>
<evidence type="ECO:0000313" key="4">
    <source>
        <dbReference type="EMBL" id="SOE48775.1"/>
    </source>
</evidence>
<dbReference type="GO" id="GO:0005886">
    <property type="term" value="C:plasma membrane"/>
    <property type="evidence" value="ECO:0007669"/>
    <property type="project" value="TreeGrafter"/>
</dbReference>
<reference evidence="3 5" key="1">
    <citation type="submission" date="2016-06" db="EMBL/GenBank/DDBJ databases">
        <authorList>
            <person name="Kjaerup R.B."/>
            <person name="Dalgaard T.S."/>
            <person name="Juul-Madsen H.R."/>
        </authorList>
    </citation>
    <scope>NUCLEOTIDE SEQUENCE [LARGE SCALE GENOMIC DNA]</scope>
    <source>
        <strain evidence="3">Orrdi1</strain>
    </source>
</reference>